<feature type="non-terminal residue" evidence="3">
    <location>
        <position position="1"/>
    </location>
</feature>
<name>A0A1B6KJK9_9HEMI</name>
<feature type="compositionally biased region" description="Polar residues" evidence="1">
    <location>
        <begin position="487"/>
        <end position="508"/>
    </location>
</feature>
<reference evidence="3" key="1">
    <citation type="submission" date="2015-11" db="EMBL/GenBank/DDBJ databases">
        <title>De novo transcriptome assembly of four potential Pierce s Disease insect vectors from Arizona vineyards.</title>
        <authorList>
            <person name="Tassone E.E."/>
        </authorList>
    </citation>
    <scope>NUCLEOTIDE SEQUENCE</scope>
</reference>
<gene>
    <name evidence="3" type="ORF">g.22722</name>
</gene>
<protein>
    <submittedName>
        <fullName evidence="3">Uncharacterized protein</fullName>
    </submittedName>
</protein>
<keyword evidence="2" id="KW-0732">Signal</keyword>
<organism evidence="3">
    <name type="scientific">Graphocephala atropunctata</name>
    <dbReference type="NCBI Taxonomy" id="36148"/>
    <lineage>
        <taxon>Eukaryota</taxon>
        <taxon>Metazoa</taxon>
        <taxon>Ecdysozoa</taxon>
        <taxon>Arthropoda</taxon>
        <taxon>Hexapoda</taxon>
        <taxon>Insecta</taxon>
        <taxon>Pterygota</taxon>
        <taxon>Neoptera</taxon>
        <taxon>Paraneoptera</taxon>
        <taxon>Hemiptera</taxon>
        <taxon>Auchenorrhyncha</taxon>
        <taxon>Membracoidea</taxon>
        <taxon>Cicadellidae</taxon>
        <taxon>Cicadellinae</taxon>
        <taxon>Cicadellini</taxon>
        <taxon>Graphocephala</taxon>
    </lineage>
</organism>
<evidence type="ECO:0000313" key="3">
    <source>
        <dbReference type="EMBL" id="JAT11626.1"/>
    </source>
</evidence>
<feature type="signal peptide" evidence="2">
    <location>
        <begin position="1"/>
        <end position="22"/>
    </location>
</feature>
<feature type="region of interest" description="Disordered" evidence="1">
    <location>
        <begin position="487"/>
        <end position="537"/>
    </location>
</feature>
<dbReference type="EMBL" id="GEBQ01028351">
    <property type="protein sequence ID" value="JAT11626.1"/>
    <property type="molecule type" value="Transcribed_RNA"/>
</dbReference>
<feature type="compositionally biased region" description="Pro residues" evidence="1">
    <location>
        <begin position="511"/>
        <end position="537"/>
    </location>
</feature>
<accession>A0A1B6KJK9</accession>
<sequence>TLNMVSMLYIPFFTALLCRCFADSNVTEYIYWKKADITAWHQYFPSRALQEELLTNQAAVAAVNSLASGLNTSLSQVVVFQAQELQTAQLLMNGTEAQGCVNGITSFMSDAINQEVLTYNDCSADALPNLLRLYYSWAKLRKSYQAQYQRALTGIDVCAETYPNNDAVDRLKACVDAMSNDYFQSANATMAALDPSPAMSYVQEVVVECASVASRVVVAKGGLFLTMLLDCSALDPDIDQTLYAQELGEWKGYNDTLAPQISEAQVLNKAQVCALEAEMISYYKLQRSALEEYLVKSRGFDYYMEKVQSYLSSYYITVAATAVNNPGDGSCATDAKVALDVITNTSAYNSLTCDIAVVNNTRELILAVNSDFAHLNSQLPEIGNSAILNCFLQGFIFAPDTIIDCFKLVYSGFDIDYNNYHEDISKDVNILTGYENTFFNGSDFPCGHSSLKRTYLGADTVLYHLQRCLYTTSGTTYFVTTIPSWTTDATSPKVSTNEAGTSPQVTTDAPSPAPVPAPSPPPVPAPTPAPFPPSTAP</sequence>
<feature type="non-terminal residue" evidence="3">
    <location>
        <position position="537"/>
    </location>
</feature>
<feature type="chain" id="PRO_5008586633" evidence="2">
    <location>
        <begin position="23"/>
        <end position="537"/>
    </location>
</feature>
<evidence type="ECO:0000256" key="2">
    <source>
        <dbReference type="SAM" id="SignalP"/>
    </source>
</evidence>
<dbReference type="AlphaFoldDB" id="A0A1B6KJK9"/>
<evidence type="ECO:0000256" key="1">
    <source>
        <dbReference type="SAM" id="MobiDB-lite"/>
    </source>
</evidence>
<proteinExistence type="predicted"/>